<sequence>MIKWKLMISTLPFVAIVTAIKALMEFVFHVKGVVDFGDVGIVLTAGVFLSGFVLAGTMADYKEAEKLPSEIAITLETIEEIFILACTGRPALAIGEFKRETLAVTDIIKAWLINAKKTPEVFQALTHMNVVIRKLEAGGAGPYASRAVPQLLMLRKNVSRIDVIRRTGFLPAAYALLEVLLAMILLLLLTASFKAVVAEFILVPVVALVNMYLLRLIKDVDDPFDYSSDGKKRGGAEVELFPIDEYRERLASRLDA</sequence>
<reference evidence="2 3" key="1">
    <citation type="submission" date="2017-08" db="EMBL/GenBank/DDBJ databases">
        <title>Infants hospitalized years apart are colonized by the same room-sourced microbial strains.</title>
        <authorList>
            <person name="Brooks B."/>
            <person name="Olm M.R."/>
            <person name="Firek B.A."/>
            <person name="Baker R."/>
            <person name="Thomas B.C."/>
            <person name="Morowitz M.J."/>
            <person name="Banfield J.F."/>
        </authorList>
    </citation>
    <scope>NUCLEOTIDE SEQUENCE [LARGE SCALE GENOMIC DNA]</scope>
    <source>
        <strain evidence="2">S2_003_000_R2_14</strain>
    </source>
</reference>
<dbReference type="Proteomes" id="UP000249061">
    <property type="component" value="Unassembled WGS sequence"/>
</dbReference>
<keyword evidence="1" id="KW-0812">Transmembrane</keyword>
<keyword evidence="1" id="KW-1133">Transmembrane helix</keyword>
<dbReference type="EMBL" id="QFQP01000002">
    <property type="protein sequence ID" value="PZR17607.1"/>
    <property type="molecule type" value="Genomic_DNA"/>
</dbReference>
<keyword evidence="1" id="KW-0472">Membrane</keyword>
<evidence type="ECO:0000313" key="2">
    <source>
        <dbReference type="EMBL" id="PZR17607.1"/>
    </source>
</evidence>
<feature type="transmembrane region" description="Helical" evidence="1">
    <location>
        <begin position="38"/>
        <end position="59"/>
    </location>
</feature>
<evidence type="ECO:0000256" key="1">
    <source>
        <dbReference type="SAM" id="Phobius"/>
    </source>
</evidence>
<accession>A0A2W5TU79</accession>
<gene>
    <name evidence="2" type="ORF">DI536_04645</name>
</gene>
<proteinExistence type="predicted"/>
<name>A0A2W5TU79_9BACT</name>
<comment type="caution">
    <text evidence="2">The sequence shown here is derived from an EMBL/GenBank/DDBJ whole genome shotgun (WGS) entry which is preliminary data.</text>
</comment>
<organism evidence="2 3">
    <name type="scientific">Archangium gephyra</name>
    <dbReference type="NCBI Taxonomy" id="48"/>
    <lineage>
        <taxon>Bacteria</taxon>
        <taxon>Pseudomonadati</taxon>
        <taxon>Myxococcota</taxon>
        <taxon>Myxococcia</taxon>
        <taxon>Myxococcales</taxon>
        <taxon>Cystobacterineae</taxon>
        <taxon>Archangiaceae</taxon>
        <taxon>Archangium</taxon>
    </lineage>
</organism>
<dbReference type="AlphaFoldDB" id="A0A2W5TU79"/>
<feature type="transmembrane region" description="Helical" evidence="1">
    <location>
        <begin position="169"/>
        <end position="189"/>
    </location>
</feature>
<protein>
    <submittedName>
        <fullName evidence="2">Uncharacterized protein</fullName>
    </submittedName>
</protein>
<evidence type="ECO:0000313" key="3">
    <source>
        <dbReference type="Proteomes" id="UP000249061"/>
    </source>
</evidence>
<feature type="transmembrane region" description="Helical" evidence="1">
    <location>
        <begin position="195"/>
        <end position="214"/>
    </location>
</feature>